<accession>B6D938</accession>
<evidence type="ECO:0000313" key="1">
    <source>
        <dbReference type="EMBL" id="ACI15720.1"/>
    </source>
</evidence>
<dbReference type="AlphaFoldDB" id="B6D938"/>
<geneLocation type="plasmid" evidence="1">
    <name>pAH1</name>
</geneLocation>
<keyword evidence="1" id="KW-0614">Plasmid</keyword>
<sequence length="50" mass="5964">MKMTEEYCRRLEHVVEICEKSLNKDNEDICDIVLIQYLIDCQRGDSNDNK</sequence>
<dbReference type="EMBL" id="EU881703">
    <property type="protein sequence ID" value="ACI15720.1"/>
    <property type="molecule type" value="Genomic_DNA"/>
</dbReference>
<name>B6D938_ACIHW</name>
<proteinExistence type="predicted"/>
<reference evidence="1" key="1">
    <citation type="journal article" date="2008" name="Mol. Microbiol.">
        <title>Novel archaeal plasmid pAH1 and its interactions with the lipothrixvirus AFV1.</title>
        <authorList>
            <person name="Basta T."/>
            <person name="Smyth J."/>
            <person name="Forterre P."/>
            <person name="Prangishvili D."/>
            <person name="Peng X."/>
        </authorList>
    </citation>
    <scope>NUCLEOTIDE SEQUENCE</scope>
    <source>
        <strain evidence="1">W1</strain>
        <plasmid evidence="1">pAH1</plasmid>
    </source>
</reference>
<organism evidence="1">
    <name type="scientific">Acidianus hospitalis (strain W1)</name>
    <dbReference type="NCBI Taxonomy" id="933801"/>
    <lineage>
        <taxon>Archaea</taxon>
        <taxon>Thermoproteota</taxon>
        <taxon>Thermoprotei</taxon>
        <taxon>Sulfolobales</taxon>
        <taxon>Sulfolobaceae</taxon>
        <taxon>Acidianus</taxon>
    </lineage>
</organism>
<protein>
    <submittedName>
        <fullName evidence="1">Uncharacterized protein</fullName>
    </submittedName>
</protein>